<dbReference type="Pfam" id="PF07947">
    <property type="entry name" value="YhhN"/>
    <property type="match status" value="1"/>
</dbReference>
<feature type="transmembrane region" description="Helical" evidence="6">
    <location>
        <begin position="196"/>
        <end position="216"/>
    </location>
</feature>
<dbReference type="EMBL" id="FMZO01000003">
    <property type="protein sequence ID" value="SDC65523.1"/>
    <property type="molecule type" value="Genomic_DNA"/>
</dbReference>
<feature type="transmembrane region" description="Helical" evidence="6">
    <location>
        <begin position="57"/>
        <end position="75"/>
    </location>
</feature>
<dbReference type="Proteomes" id="UP000198757">
    <property type="component" value="Unassembled WGS sequence"/>
</dbReference>
<feature type="transmembrane region" description="Helical" evidence="6">
    <location>
        <begin position="115"/>
        <end position="135"/>
    </location>
</feature>
<proteinExistence type="inferred from homology"/>
<feature type="transmembrane region" description="Helical" evidence="6">
    <location>
        <begin position="141"/>
        <end position="159"/>
    </location>
</feature>
<protein>
    <submittedName>
        <fullName evidence="7">Uncharacterized membrane protein YhhN</fullName>
    </submittedName>
</protein>
<organism evidence="7 8">
    <name type="scientific">Niabella drilacis (strain DSM 25811 / CCM 8410 / CCUG 62505 / LMG 26954 / E90)</name>
    <dbReference type="NCBI Taxonomy" id="1285928"/>
    <lineage>
        <taxon>Bacteria</taxon>
        <taxon>Pseudomonadati</taxon>
        <taxon>Bacteroidota</taxon>
        <taxon>Chitinophagia</taxon>
        <taxon>Chitinophagales</taxon>
        <taxon>Chitinophagaceae</taxon>
        <taxon>Niabella</taxon>
    </lineage>
</organism>
<dbReference type="RefSeq" id="WP_090389398.1">
    <property type="nucleotide sequence ID" value="NZ_FMZO01000003.1"/>
</dbReference>
<evidence type="ECO:0000256" key="5">
    <source>
        <dbReference type="ARBA" id="ARBA00023136"/>
    </source>
</evidence>
<feature type="transmembrane region" description="Helical" evidence="6">
    <location>
        <begin position="7"/>
        <end position="23"/>
    </location>
</feature>
<keyword evidence="3 6" id="KW-0812">Transmembrane</keyword>
<evidence type="ECO:0000256" key="1">
    <source>
        <dbReference type="ARBA" id="ARBA00004141"/>
    </source>
</evidence>
<dbReference type="PANTHER" id="PTHR31885:SF6">
    <property type="entry name" value="GH04784P"/>
    <property type="match status" value="1"/>
</dbReference>
<keyword evidence="5 6" id="KW-0472">Membrane</keyword>
<evidence type="ECO:0000313" key="7">
    <source>
        <dbReference type="EMBL" id="SDC65523.1"/>
    </source>
</evidence>
<evidence type="ECO:0000256" key="2">
    <source>
        <dbReference type="ARBA" id="ARBA00007375"/>
    </source>
</evidence>
<comment type="subcellular location">
    <subcellularLocation>
        <location evidence="1">Membrane</location>
        <topology evidence="1">Multi-pass membrane protein</topology>
    </subcellularLocation>
</comment>
<name>A0A1G6NCH6_NIADE</name>
<keyword evidence="4 6" id="KW-1133">Transmembrane helix</keyword>
<comment type="similarity">
    <text evidence="2">Belongs to the TMEM86 family.</text>
</comment>
<dbReference type="OrthoDB" id="5651790at2"/>
<sequence length="232" mass="25989">MKTAWKLIFIGVLLLYFAGMALHNDALQFFLKPLLVSTLLGIFISETAGIASPFKKWIIGALVFSVGGDTLLLFANNNELYFILGLVSFLMAHVCYILCFHFIKVKESVSGKWHTAIIVGVYYFFIMSFLIPHLGALKIPVLIYGMVISFMLLLAMHLYDLTDHTTARTILTGAILFVVSDSVLAVNKFYRPAPWGGWAIMVTYMGAQWLLVKGLIRYIKHRRSSDSTAVVP</sequence>
<evidence type="ECO:0000256" key="3">
    <source>
        <dbReference type="ARBA" id="ARBA00022692"/>
    </source>
</evidence>
<evidence type="ECO:0000313" key="8">
    <source>
        <dbReference type="Proteomes" id="UP000198757"/>
    </source>
</evidence>
<dbReference type="AlphaFoldDB" id="A0A1G6NCH6"/>
<evidence type="ECO:0000256" key="6">
    <source>
        <dbReference type="SAM" id="Phobius"/>
    </source>
</evidence>
<dbReference type="PANTHER" id="PTHR31885">
    <property type="entry name" value="GH04784P"/>
    <property type="match status" value="1"/>
</dbReference>
<accession>A0A1G6NCH6</accession>
<dbReference type="InterPro" id="IPR012506">
    <property type="entry name" value="TMEM86B-like"/>
</dbReference>
<dbReference type="GO" id="GO:0016787">
    <property type="term" value="F:hydrolase activity"/>
    <property type="evidence" value="ECO:0007669"/>
    <property type="project" value="TreeGrafter"/>
</dbReference>
<feature type="transmembrane region" description="Helical" evidence="6">
    <location>
        <begin position="81"/>
        <end position="103"/>
    </location>
</feature>
<keyword evidence="8" id="KW-1185">Reference proteome</keyword>
<evidence type="ECO:0000256" key="4">
    <source>
        <dbReference type="ARBA" id="ARBA00022989"/>
    </source>
</evidence>
<reference evidence="8" key="1">
    <citation type="submission" date="2016-10" db="EMBL/GenBank/DDBJ databases">
        <authorList>
            <person name="Varghese N."/>
            <person name="Submissions S."/>
        </authorList>
    </citation>
    <scope>NUCLEOTIDE SEQUENCE [LARGE SCALE GENOMIC DNA]</scope>
    <source>
        <strain evidence="8">DSM 25811 / CCM 8410 / LMG 26954 / E90</strain>
    </source>
</reference>
<gene>
    <name evidence="7" type="ORF">SAMN04487894_103229</name>
</gene>
<dbReference type="STRING" id="1285928.SAMN04487894_103229"/>
<dbReference type="GO" id="GO:0016020">
    <property type="term" value="C:membrane"/>
    <property type="evidence" value="ECO:0007669"/>
    <property type="project" value="UniProtKB-SubCell"/>
</dbReference>